<sequence>MPHVRSAELVASALRDSDAGMPDADNAAKHGVAIKTIRRWRRLYQRRGQARGQAHTSVPCPQCDGATLDTPAYAELLGWYLGDGHITRGRRNVYNLHVVNDEKYTADNIGIAALMAAVKPGGRPHTRRAPGCIITTVGWRHWPCLFPQHGPGRKHDRPIVLDDWQRAIVEDHPGPFLRGLFHSDGCRVDNWTRRIVAGAPKVYRYPRWQFCNASRDIRELCCWALDLVEIPWRQSNVRIISVSRREAVERLDALIGRKS</sequence>
<reference evidence="1 2" key="1">
    <citation type="submission" date="2020-07" db="EMBL/GenBank/DDBJ databases">
        <title>Sequencing the genomes of 1000 actinobacteria strains.</title>
        <authorList>
            <person name="Klenk H.-P."/>
        </authorList>
    </citation>
    <scope>NUCLEOTIDE SEQUENCE [LARGE SCALE GENOMIC DNA]</scope>
    <source>
        <strain evidence="1 2">DSM 15131</strain>
    </source>
</reference>
<dbReference type="EMBL" id="JACBZM010000001">
    <property type="protein sequence ID" value="NYI46997.1"/>
    <property type="molecule type" value="Genomic_DNA"/>
</dbReference>
<dbReference type="Proteomes" id="UP000562045">
    <property type="component" value="Unassembled WGS sequence"/>
</dbReference>
<dbReference type="InterPro" id="IPR006142">
    <property type="entry name" value="INTEIN"/>
</dbReference>
<dbReference type="Gene3D" id="3.10.28.10">
    <property type="entry name" value="Homing endonucleases"/>
    <property type="match status" value="1"/>
</dbReference>
<evidence type="ECO:0008006" key="3">
    <source>
        <dbReference type="Google" id="ProtNLM"/>
    </source>
</evidence>
<dbReference type="RefSeq" id="WP_179650905.1">
    <property type="nucleotide sequence ID" value="NZ_JACBZM010000001.1"/>
</dbReference>
<name>A0A7Z0CQN0_9ACTN</name>
<dbReference type="AlphaFoldDB" id="A0A7Z0CQN0"/>
<comment type="caution">
    <text evidence="1">The sequence shown here is derived from an EMBL/GenBank/DDBJ whole genome shotgun (WGS) entry which is preliminary data.</text>
</comment>
<evidence type="ECO:0000313" key="2">
    <source>
        <dbReference type="Proteomes" id="UP000562045"/>
    </source>
</evidence>
<protein>
    <recommendedName>
        <fullName evidence="3">Transcriptional regulator</fullName>
    </recommendedName>
</protein>
<proteinExistence type="predicted"/>
<dbReference type="PRINTS" id="PR00379">
    <property type="entry name" value="INTEIN"/>
</dbReference>
<dbReference type="InterPro" id="IPR027434">
    <property type="entry name" value="Homing_endonucl"/>
</dbReference>
<organism evidence="1 2">
    <name type="scientific">Nocardioides aromaticivorans</name>
    <dbReference type="NCBI Taxonomy" id="200618"/>
    <lineage>
        <taxon>Bacteria</taxon>
        <taxon>Bacillati</taxon>
        <taxon>Actinomycetota</taxon>
        <taxon>Actinomycetes</taxon>
        <taxon>Propionibacteriales</taxon>
        <taxon>Nocardioidaceae</taxon>
        <taxon>Nocardioides</taxon>
    </lineage>
</organism>
<accession>A0A7Z0CQN0</accession>
<dbReference type="GO" id="GO:0016539">
    <property type="term" value="P:intein-mediated protein splicing"/>
    <property type="evidence" value="ECO:0007669"/>
    <property type="project" value="InterPro"/>
</dbReference>
<evidence type="ECO:0000313" key="1">
    <source>
        <dbReference type="EMBL" id="NYI46997.1"/>
    </source>
</evidence>
<gene>
    <name evidence="1" type="ORF">BJ993_004077</name>
</gene>